<dbReference type="Proteomes" id="UP000436911">
    <property type="component" value="Unassembled WGS sequence"/>
</dbReference>
<accession>A0A368P1H8</accession>
<name>A0A368P1H8_AGRVI</name>
<protein>
    <submittedName>
        <fullName evidence="3">SDR family NAD(P)-dependent oxidoreductase</fullName>
    </submittedName>
</protein>
<dbReference type="PANTHER" id="PTHR44196">
    <property type="entry name" value="DEHYDROGENASE/REDUCTASE SDR FAMILY MEMBER 7B"/>
    <property type="match status" value="1"/>
</dbReference>
<reference evidence="3 5" key="1">
    <citation type="submission" date="2018-08" db="EMBL/GenBank/DDBJ databases">
        <title>Genome sequencing of Agrobacterium vitis strain ICMP 10754.</title>
        <authorList>
            <person name="Visnovsky S.B."/>
            <person name="Pitman A.R."/>
        </authorList>
    </citation>
    <scope>NUCLEOTIDE SEQUENCE [LARGE SCALE GENOMIC DNA]</scope>
    <source>
        <strain evidence="3 5">ICMP 10754</strain>
    </source>
</reference>
<reference evidence="4 6" key="2">
    <citation type="submission" date="2019-12" db="EMBL/GenBank/DDBJ databases">
        <title>Whole-genome sequencing of Allorhizobium vitis.</title>
        <authorList>
            <person name="Gan H.M."/>
            <person name="Szegedi E."/>
            <person name="Burr T."/>
            <person name="Savka M.A."/>
        </authorList>
    </citation>
    <scope>NUCLEOTIDE SEQUENCE [LARGE SCALE GENOMIC DNA]</scope>
    <source>
        <strain evidence="4 6">CG415</strain>
    </source>
</reference>
<dbReference type="AlphaFoldDB" id="A0A368P1H8"/>
<dbReference type="OrthoDB" id="9781689at2"/>
<dbReference type="InterPro" id="IPR036291">
    <property type="entry name" value="NAD(P)-bd_dom_sf"/>
</dbReference>
<dbReference type="Pfam" id="PF00106">
    <property type="entry name" value="adh_short"/>
    <property type="match status" value="1"/>
</dbReference>
<organism evidence="3 5">
    <name type="scientific">Agrobacterium vitis</name>
    <name type="common">Rhizobium vitis</name>
    <dbReference type="NCBI Taxonomy" id="373"/>
    <lineage>
        <taxon>Bacteria</taxon>
        <taxon>Pseudomonadati</taxon>
        <taxon>Pseudomonadota</taxon>
        <taxon>Alphaproteobacteria</taxon>
        <taxon>Hyphomicrobiales</taxon>
        <taxon>Rhizobiaceae</taxon>
        <taxon>Rhizobium/Agrobacterium group</taxon>
        <taxon>Agrobacterium</taxon>
    </lineage>
</organism>
<keyword evidence="2" id="KW-0560">Oxidoreductase</keyword>
<evidence type="ECO:0000313" key="5">
    <source>
        <dbReference type="Proteomes" id="UP000436911"/>
    </source>
</evidence>
<dbReference type="PANTHER" id="PTHR44196:SF1">
    <property type="entry name" value="DEHYDROGENASE_REDUCTASE SDR FAMILY MEMBER 7B"/>
    <property type="match status" value="1"/>
</dbReference>
<comment type="caution">
    <text evidence="3">The sequence shown here is derived from an EMBL/GenBank/DDBJ whole genome shotgun (WGS) entry which is preliminary data.</text>
</comment>
<dbReference type="SUPFAM" id="SSF51735">
    <property type="entry name" value="NAD(P)-binding Rossmann-fold domains"/>
    <property type="match status" value="1"/>
</dbReference>
<dbReference type="GO" id="GO:0016491">
    <property type="term" value="F:oxidoreductase activity"/>
    <property type="evidence" value="ECO:0007669"/>
    <property type="project" value="UniProtKB-KW"/>
</dbReference>
<dbReference type="EMBL" id="WPHU01000001">
    <property type="protein sequence ID" value="MVA54657.1"/>
    <property type="molecule type" value="Genomic_DNA"/>
</dbReference>
<proteinExistence type="inferred from homology"/>
<dbReference type="Gene3D" id="3.40.50.720">
    <property type="entry name" value="NAD(P)-binding Rossmann-like Domain"/>
    <property type="match status" value="1"/>
</dbReference>
<dbReference type="Proteomes" id="UP000440716">
    <property type="component" value="Unassembled WGS sequence"/>
</dbReference>
<evidence type="ECO:0000256" key="2">
    <source>
        <dbReference type="ARBA" id="ARBA00023002"/>
    </source>
</evidence>
<dbReference type="InterPro" id="IPR002347">
    <property type="entry name" value="SDR_fam"/>
</dbReference>
<sequence length="275" mass="29651">MQSSGRRSIMHFSGKVILIVGASSGMGRLLALRLAGEGAKVIVTARREPMLIELSEDIISAGGECLAIAADATDAAAAAEVVKTVIDHYGRIDMIYLNAGGAPALDMRLMSAVEVNACMRLNYDVVVNYIFPVLKQMMRQGGGYVAHTNSLAGFLGVPLQGPYSAAKGAAMLLIDTCRIEFARYGITFTTIYPGFVATEATAGDGMPAPLEISADKAVDHILYALRHEKADYLFPFTMRWLIRLAHILPKPLTRWILGKSMPDLPEIGHTQPIST</sequence>
<evidence type="ECO:0000313" key="3">
    <source>
        <dbReference type="EMBL" id="KAA3521141.1"/>
    </source>
</evidence>
<evidence type="ECO:0000313" key="4">
    <source>
        <dbReference type="EMBL" id="MVA54657.1"/>
    </source>
</evidence>
<evidence type="ECO:0000256" key="1">
    <source>
        <dbReference type="ARBA" id="ARBA00006484"/>
    </source>
</evidence>
<gene>
    <name evidence="3" type="ORF">DXT89_23550</name>
    <name evidence="4" type="ORF">GOZ88_00855</name>
</gene>
<dbReference type="EMBL" id="QUSG01000022">
    <property type="protein sequence ID" value="KAA3521141.1"/>
    <property type="molecule type" value="Genomic_DNA"/>
</dbReference>
<dbReference type="PRINTS" id="PR00081">
    <property type="entry name" value="GDHRDH"/>
</dbReference>
<evidence type="ECO:0000313" key="6">
    <source>
        <dbReference type="Proteomes" id="UP000440716"/>
    </source>
</evidence>
<comment type="similarity">
    <text evidence="1">Belongs to the short-chain dehydrogenases/reductases (SDR) family.</text>
</comment>
<dbReference type="GO" id="GO:0016020">
    <property type="term" value="C:membrane"/>
    <property type="evidence" value="ECO:0007669"/>
    <property type="project" value="TreeGrafter"/>
</dbReference>